<name>A0ABD1DJ42_CULPP</name>
<gene>
    <name evidence="1" type="ORF">pipiens_002189</name>
</gene>
<evidence type="ECO:0000313" key="2">
    <source>
        <dbReference type="Proteomes" id="UP001562425"/>
    </source>
</evidence>
<dbReference type="AlphaFoldDB" id="A0ABD1DJ42"/>
<sequence length="117" mass="12959">MCPRLNEKGTANKNDFVFSNDERYLSPTIGQVREGPVQSVLEESETHHNNDLSLKKTYIQITAQKNAYLPVPAKGFKLLFGGFQIDAAESELSPEPLYPYRSFRADAHGQVSTGANG</sequence>
<reference evidence="1 2" key="1">
    <citation type="submission" date="2024-05" db="EMBL/GenBank/DDBJ databases">
        <title>Culex pipiens pipiens assembly and annotation.</title>
        <authorList>
            <person name="Alout H."/>
            <person name="Durand T."/>
        </authorList>
    </citation>
    <scope>NUCLEOTIDE SEQUENCE [LARGE SCALE GENOMIC DNA]</scope>
    <source>
        <strain evidence="1">HA-2024</strain>
        <tissue evidence="1">Whole body</tissue>
    </source>
</reference>
<proteinExistence type="predicted"/>
<organism evidence="1 2">
    <name type="scientific">Culex pipiens pipiens</name>
    <name type="common">Northern house mosquito</name>
    <dbReference type="NCBI Taxonomy" id="38569"/>
    <lineage>
        <taxon>Eukaryota</taxon>
        <taxon>Metazoa</taxon>
        <taxon>Ecdysozoa</taxon>
        <taxon>Arthropoda</taxon>
        <taxon>Hexapoda</taxon>
        <taxon>Insecta</taxon>
        <taxon>Pterygota</taxon>
        <taxon>Neoptera</taxon>
        <taxon>Endopterygota</taxon>
        <taxon>Diptera</taxon>
        <taxon>Nematocera</taxon>
        <taxon>Culicoidea</taxon>
        <taxon>Culicidae</taxon>
        <taxon>Culicinae</taxon>
        <taxon>Culicini</taxon>
        <taxon>Culex</taxon>
        <taxon>Culex</taxon>
    </lineage>
</organism>
<protein>
    <submittedName>
        <fullName evidence="1">Uncharacterized protein</fullName>
    </submittedName>
</protein>
<dbReference type="Proteomes" id="UP001562425">
    <property type="component" value="Unassembled WGS sequence"/>
</dbReference>
<keyword evidence="2" id="KW-1185">Reference proteome</keyword>
<accession>A0ABD1DJ42</accession>
<dbReference type="EMBL" id="JBEHCU010005493">
    <property type="protein sequence ID" value="KAL1399616.1"/>
    <property type="molecule type" value="Genomic_DNA"/>
</dbReference>
<comment type="caution">
    <text evidence="1">The sequence shown here is derived from an EMBL/GenBank/DDBJ whole genome shotgun (WGS) entry which is preliminary data.</text>
</comment>
<evidence type="ECO:0000313" key="1">
    <source>
        <dbReference type="EMBL" id="KAL1399616.1"/>
    </source>
</evidence>